<protein>
    <submittedName>
        <fullName evidence="2">Acyl carrier protein</fullName>
    </submittedName>
</protein>
<dbReference type="Gene3D" id="1.10.1200.10">
    <property type="entry name" value="ACP-like"/>
    <property type="match status" value="1"/>
</dbReference>
<organism evidence="2 3">
    <name type="scientific">Rhodovibrio salinarum</name>
    <dbReference type="NCBI Taxonomy" id="1087"/>
    <lineage>
        <taxon>Bacteria</taxon>
        <taxon>Pseudomonadati</taxon>
        <taxon>Pseudomonadota</taxon>
        <taxon>Alphaproteobacteria</taxon>
        <taxon>Rhodospirillales</taxon>
        <taxon>Rhodovibrionaceae</taxon>
        <taxon>Rhodovibrio</taxon>
    </lineage>
</organism>
<dbReference type="PROSITE" id="PS50075">
    <property type="entry name" value="CARRIER"/>
    <property type="match status" value="1"/>
</dbReference>
<comment type="caution">
    <text evidence="2">The sequence shown here is derived from an EMBL/GenBank/DDBJ whole genome shotgun (WGS) entry which is preliminary data.</text>
</comment>
<reference evidence="2" key="1">
    <citation type="submission" date="2017-08" db="EMBL/GenBank/DDBJ databases">
        <authorList>
            <person name="Imhoff J.F."/>
            <person name="Rahn T."/>
            <person name="Kuenzel S."/>
            <person name="Neulinger S.C."/>
        </authorList>
    </citation>
    <scope>NUCLEOTIDE SEQUENCE</scope>
    <source>
        <strain evidence="2">DSM 9154</strain>
    </source>
</reference>
<sequence length="86" mass="9359">MTTFEQVREVLASTLQLGDSVKTFTPETGLLDEIPEFDSMAVVNVVAGLEEHFDIVIDDEELTAEHFATLGSLTVFVDDKLTANAA</sequence>
<dbReference type="Proteomes" id="UP000778970">
    <property type="component" value="Unassembled WGS sequence"/>
</dbReference>
<name>A0A934QFX1_9PROT</name>
<accession>A0A934QFX1</accession>
<dbReference type="InterPro" id="IPR036736">
    <property type="entry name" value="ACP-like_sf"/>
</dbReference>
<proteinExistence type="predicted"/>
<dbReference type="SUPFAM" id="SSF47336">
    <property type="entry name" value="ACP-like"/>
    <property type="match status" value="1"/>
</dbReference>
<dbReference type="Pfam" id="PF00550">
    <property type="entry name" value="PP-binding"/>
    <property type="match status" value="1"/>
</dbReference>
<dbReference type="AlphaFoldDB" id="A0A934QFX1"/>
<evidence type="ECO:0000313" key="3">
    <source>
        <dbReference type="Proteomes" id="UP000778970"/>
    </source>
</evidence>
<dbReference type="InterPro" id="IPR009081">
    <property type="entry name" value="PP-bd_ACP"/>
</dbReference>
<evidence type="ECO:0000259" key="1">
    <source>
        <dbReference type="PROSITE" id="PS50075"/>
    </source>
</evidence>
<feature type="domain" description="Carrier" evidence="1">
    <location>
        <begin position="1"/>
        <end position="81"/>
    </location>
</feature>
<gene>
    <name evidence="2" type="ORF">CKO21_02005</name>
</gene>
<evidence type="ECO:0000313" key="2">
    <source>
        <dbReference type="EMBL" id="MBK1696018.1"/>
    </source>
</evidence>
<keyword evidence="3" id="KW-1185">Reference proteome</keyword>
<reference evidence="2" key="2">
    <citation type="journal article" date="2020" name="Microorganisms">
        <title>Osmotic Adaptation and Compatible Solute Biosynthesis of Phototrophic Bacteria as Revealed from Genome Analyses.</title>
        <authorList>
            <person name="Imhoff J.F."/>
            <person name="Rahn T."/>
            <person name="Kunzel S."/>
            <person name="Keller A."/>
            <person name="Neulinger S.C."/>
        </authorList>
    </citation>
    <scope>NUCLEOTIDE SEQUENCE</scope>
    <source>
        <strain evidence="2">DSM 9154</strain>
    </source>
</reference>
<dbReference type="RefSeq" id="WP_027289901.1">
    <property type="nucleotide sequence ID" value="NZ_NRRE01000009.1"/>
</dbReference>
<dbReference type="EMBL" id="NRRE01000009">
    <property type="protein sequence ID" value="MBK1696018.1"/>
    <property type="molecule type" value="Genomic_DNA"/>
</dbReference>